<organism evidence="1 2">
    <name type="scientific">Brachionus calyciflorus</name>
    <dbReference type="NCBI Taxonomy" id="104777"/>
    <lineage>
        <taxon>Eukaryota</taxon>
        <taxon>Metazoa</taxon>
        <taxon>Spiralia</taxon>
        <taxon>Gnathifera</taxon>
        <taxon>Rotifera</taxon>
        <taxon>Eurotatoria</taxon>
        <taxon>Monogononta</taxon>
        <taxon>Pseudotrocha</taxon>
        <taxon>Ploima</taxon>
        <taxon>Brachionidae</taxon>
        <taxon>Brachionus</taxon>
    </lineage>
</organism>
<protein>
    <submittedName>
        <fullName evidence="1">Uncharacterized protein</fullName>
    </submittedName>
</protein>
<accession>A0A813NI07</accession>
<dbReference type="Proteomes" id="UP000663879">
    <property type="component" value="Unassembled WGS sequence"/>
</dbReference>
<dbReference type="EMBL" id="CAJNOC010000291">
    <property type="protein sequence ID" value="CAF0739945.1"/>
    <property type="molecule type" value="Genomic_DNA"/>
</dbReference>
<proteinExistence type="predicted"/>
<evidence type="ECO:0000313" key="2">
    <source>
        <dbReference type="Proteomes" id="UP000663879"/>
    </source>
</evidence>
<gene>
    <name evidence="1" type="ORF">OXX778_LOCUS3339</name>
</gene>
<keyword evidence="2" id="KW-1185">Reference proteome</keyword>
<evidence type="ECO:0000313" key="1">
    <source>
        <dbReference type="EMBL" id="CAF0739945.1"/>
    </source>
</evidence>
<comment type="caution">
    <text evidence="1">The sequence shown here is derived from an EMBL/GenBank/DDBJ whole genome shotgun (WGS) entry which is preliminary data.</text>
</comment>
<dbReference type="AlphaFoldDB" id="A0A813NI07"/>
<feature type="non-terminal residue" evidence="1">
    <location>
        <position position="1"/>
    </location>
</feature>
<sequence>RAAPPPRFTNLSAIDFKAVYF</sequence>
<name>A0A813NI07_9BILA</name>
<reference evidence="1" key="1">
    <citation type="submission" date="2021-02" db="EMBL/GenBank/DDBJ databases">
        <authorList>
            <person name="Nowell W R."/>
        </authorList>
    </citation>
    <scope>NUCLEOTIDE SEQUENCE</scope>
    <source>
        <strain evidence="1">Ploen Becks lab</strain>
    </source>
</reference>